<evidence type="ECO:0000313" key="2">
    <source>
        <dbReference type="WBParaSite" id="nRc.2.0.1.t10825-RA"/>
    </source>
</evidence>
<accession>A0A915I9H1</accession>
<dbReference type="Proteomes" id="UP000887565">
    <property type="component" value="Unplaced"/>
</dbReference>
<keyword evidence="1" id="KW-1185">Reference proteome</keyword>
<protein>
    <submittedName>
        <fullName evidence="2">Uncharacterized protein</fullName>
    </submittedName>
</protein>
<organism evidence="1 2">
    <name type="scientific">Romanomermis culicivorax</name>
    <name type="common">Nematode worm</name>
    <dbReference type="NCBI Taxonomy" id="13658"/>
    <lineage>
        <taxon>Eukaryota</taxon>
        <taxon>Metazoa</taxon>
        <taxon>Ecdysozoa</taxon>
        <taxon>Nematoda</taxon>
        <taxon>Enoplea</taxon>
        <taxon>Dorylaimia</taxon>
        <taxon>Mermithida</taxon>
        <taxon>Mermithoidea</taxon>
        <taxon>Mermithidae</taxon>
        <taxon>Romanomermis</taxon>
    </lineage>
</organism>
<evidence type="ECO:0000313" key="1">
    <source>
        <dbReference type="Proteomes" id="UP000887565"/>
    </source>
</evidence>
<proteinExistence type="predicted"/>
<sequence>MLQSKINAWISDDGDHLLWSCCGKCPLQLGEKLEPRDWTSKSMLDMITYFRFVNMGASVAKLLQNTKECLI</sequence>
<dbReference type="WBParaSite" id="nRc.2.0.1.t10825-RA">
    <property type="protein sequence ID" value="nRc.2.0.1.t10825-RA"/>
    <property type="gene ID" value="nRc.2.0.1.g10825"/>
</dbReference>
<reference evidence="2" key="1">
    <citation type="submission" date="2022-11" db="UniProtKB">
        <authorList>
            <consortium name="WormBaseParasite"/>
        </authorList>
    </citation>
    <scope>IDENTIFICATION</scope>
</reference>
<dbReference type="AlphaFoldDB" id="A0A915I9H1"/>
<name>A0A915I9H1_ROMCU</name>